<protein>
    <recommendedName>
        <fullName evidence="3">Xylose isomerase-like TIM barrel domain-containing protein</fullName>
    </recommendedName>
</protein>
<evidence type="ECO:0008006" key="3">
    <source>
        <dbReference type="Google" id="ProtNLM"/>
    </source>
</evidence>
<sequence>MPLKVSLWWDRPASKTMKGLAEDLNLIKEMGLSRVIVQINDIKDKSFNMGWFPYDDLKVFAAALKNIGVGLDIMSWVKPRPTHINGLLEELPQIAIELGAGIEFDLEGNWQEDDVQEYKNLDATTKDLLQGLALFRDMSGKISITSHTGYIPERMLVGFPADLVSGVDEVALQCYSHWNPAKQSGPNYSWSGIYGPGNLQKLGLKKLSGLNFKGRQIIGLAVYKQKYPDHTELEAMQIALDMVRHEVPEVRYWSRQNLQPSGAKFIKEIPRD</sequence>
<comment type="caution">
    <text evidence="1">The sequence shown here is derived from an EMBL/GenBank/DDBJ whole genome shotgun (WGS) entry which is preliminary data.</text>
</comment>
<evidence type="ECO:0000313" key="2">
    <source>
        <dbReference type="Proteomes" id="UP000034588"/>
    </source>
</evidence>
<dbReference type="Proteomes" id="UP000034588">
    <property type="component" value="Unassembled WGS sequence"/>
</dbReference>
<evidence type="ECO:0000313" key="1">
    <source>
        <dbReference type="EMBL" id="KKW13057.1"/>
    </source>
</evidence>
<gene>
    <name evidence="1" type="ORF">UY48_C0005G0013</name>
</gene>
<dbReference type="AlphaFoldDB" id="A0A0G1YDK9"/>
<name>A0A0G1YDK9_9BACT</name>
<reference evidence="1 2" key="1">
    <citation type="journal article" date="2015" name="Nature">
        <title>rRNA introns, odd ribosomes, and small enigmatic genomes across a large radiation of phyla.</title>
        <authorList>
            <person name="Brown C.T."/>
            <person name="Hug L.A."/>
            <person name="Thomas B.C."/>
            <person name="Sharon I."/>
            <person name="Castelle C.J."/>
            <person name="Singh A."/>
            <person name="Wilkins M.J."/>
            <person name="Williams K.H."/>
            <person name="Banfield J.F."/>
        </authorList>
    </citation>
    <scope>NUCLEOTIDE SEQUENCE [LARGE SCALE GENOMIC DNA]</scope>
</reference>
<proteinExistence type="predicted"/>
<organism evidence="1 2">
    <name type="scientific">Candidatus Gottesmanbacteria bacterium GW2011_GWB1_49_7</name>
    <dbReference type="NCBI Taxonomy" id="1618448"/>
    <lineage>
        <taxon>Bacteria</taxon>
        <taxon>Candidatus Gottesmaniibacteriota</taxon>
    </lineage>
</organism>
<dbReference type="EMBL" id="LCQD01000005">
    <property type="protein sequence ID" value="KKW13057.1"/>
    <property type="molecule type" value="Genomic_DNA"/>
</dbReference>
<accession>A0A0G1YDK9</accession>